<protein>
    <submittedName>
        <fullName evidence="2">Uncharacterized protein</fullName>
    </submittedName>
</protein>
<sequence length="483" mass="55946">MSRQEDQQKLGTVARHIVEMATQKALFRLNYRRPEHPPDVYYIRRDPNLVKRYLNQRDFEELINRAQPSHKYNYRLFGLSPQDIDFKDRLTKIQVADPSTKLSRHAKSIQKNKSSKEEVNNEEQALSAGFSLPFQKVKTTDEILKQLGKKESNLRGNIVSRMNLSDPSIERLIHQQNFWIQEGSPLPSERENAQSKTGMMPINQEINAQSSPKIRNIDEASASRLRNELSKQQAKYKYDPETEKVVRIQKDLRNNDDLKRVTFETETFQQEVNREIGARLEQDIDSQIEQDFGGIKIERCPVKKHNMTSSEFYMKKELFRNPLTTIPPKAQSPLDQFRFGSRKRKAHSTMRPSTNMGFNHFQHVSTAESSHRNPFTSSPASTLRGGAGFPFISPIDNQPSIQQQSTTRSVGTPHFKAPQARTERDQPIARHFLFKNEQSNFVDVNSRIKVKNQFSTGENWRKPGGNNLDLSRMRQGMNQTQLY</sequence>
<organism evidence="2 3">
    <name type="scientific">Halteria grandinella</name>
    <dbReference type="NCBI Taxonomy" id="5974"/>
    <lineage>
        <taxon>Eukaryota</taxon>
        <taxon>Sar</taxon>
        <taxon>Alveolata</taxon>
        <taxon>Ciliophora</taxon>
        <taxon>Intramacronucleata</taxon>
        <taxon>Spirotrichea</taxon>
        <taxon>Stichotrichia</taxon>
        <taxon>Sporadotrichida</taxon>
        <taxon>Halteriidae</taxon>
        <taxon>Halteria</taxon>
    </lineage>
</organism>
<evidence type="ECO:0000256" key="1">
    <source>
        <dbReference type="SAM" id="MobiDB-lite"/>
    </source>
</evidence>
<proteinExistence type="predicted"/>
<gene>
    <name evidence="2" type="ORF">FGO68_gene10488</name>
</gene>
<keyword evidence="3" id="KW-1185">Reference proteome</keyword>
<comment type="caution">
    <text evidence="2">The sequence shown here is derived from an EMBL/GenBank/DDBJ whole genome shotgun (WGS) entry which is preliminary data.</text>
</comment>
<evidence type="ECO:0000313" key="2">
    <source>
        <dbReference type="EMBL" id="TNV82471.1"/>
    </source>
</evidence>
<dbReference type="Proteomes" id="UP000785679">
    <property type="component" value="Unassembled WGS sequence"/>
</dbReference>
<accession>A0A8J8NVC4</accession>
<name>A0A8J8NVC4_HALGN</name>
<feature type="region of interest" description="Disordered" evidence="1">
    <location>
        <begin position="403"/>
        <end position="423"/>
    </location>
</feature>
<evidence type="ECO:0000313" key="3">
    <source>
        <dbReference type="Proteomes" id="UP000785679"/>
    </source>
</evidence>
<dbReference type="EMBL" id="RRYP01004912">
    <property type="protein sequence ID" value="TNV82471.1"/>
    <property type="molecule type" value="Genomic_DNA"/>
</dbReference>
<reference evidence="2" key="1">
    <citation type="submission" date="2019-06" db="EMBL/GenBank/DDBJ databases">
        <authorList>
            <person name="Zheng W."/>
        </authorList>
    </citation>
    <scope>NUCLEOTIDE SEQUENCE</scope>
    <source>
        <strain evidence="2">QDHG01</strain>
    </source>
</reference>
<dbReference type="AlphaFoldDB" id="A0A8J8NVC4"/>